<feature type="domain" description="Ubiquitin-like protease family profile" evidence="5">
    <location>
        <begin position="288"/>
        <end position="453"/>
    </location>
</feature>
<dbReference type="AlphaFoldDB" id="Q6K5Q7"/>
<reference evidence="6" key="1">
    <citation type="submission" date="2002-03" db="EMBL/GenBank/DDBJ databases">
        <title>Oryza sativa nipponbare(GA3) genomic DNA, chromosome 2, PAC clone:P0519B12.</title>
        <authorList>
            <person name="Sasaki T."/>
            <person name="Matsumoto T."/>
            <person name="Yamamoto K."/>
        </authorList>
    </citation>
    <scope>NUCLEOTIDE SEQUENCE</scope>
</reference>
<dbReference type="GO" id="GO:0006508">
    <property type="term" value="P:proteolysis"/>
    <property type="evidence" value="ECO:0007669"/>
    <property type="project" value="UniProtKB-KW"/>
</dbReference>
<dbReference type="Proteomes" id="UP000000763">
    <property type="component" value="Chromosome 2"/>
</dbReference>
<evidence type="ECO:0000313" key="6">
    <source>
        <dbReference type="EMBL" id="BAD21929.1"/>
    </source>
</evidence>
<evidence type="ECO:0000256" key="4">
    <source>
        <dbReference type="ARBA" id="ARBA00022807"/>
    </source>
</evidence>
<dbReference type="PANTHER" id="PTHR12606">
    <property type="entry name" value="SENTRIN/SUMO-SPECIFIC PROTEASE"/>
    <property type="match status" value="1"/>
</dbReference>
<dbReference type="SUPFAM" id="SSF54001">
    <property type="entry name" value="Cysteine proteinases"/>
    <property type="match status" value="1"/>
</dbReference>
<dbReference type="PROSITE" id="PS50600">
    <property type="entry name" value="ULP_PROTEASE"/>
    <property type="match status" value="1"/>
</dbReference>
<keyword evidence="4" id="KW-0788">Thiol protease</keyword>
<evidence type="ECO:0000256" key="3">
    <source>
        <dbReference type="ARBA" id="ARBA00022801"/>
    </source>
</evidence>
<reference evidence="8" key="3">
    <citation type="journal article" date="2005" name="Nature">
        <title>The map-based sequence of the rice genome.</title>
        <authorList>
            <consortium name="International rice genome sequencing project (IRGSP)"/>
            <person name="Matsumoto T."/>
            <person name="Wu J."/>
            <person name="Kanamori H."/>
            <person name="Katayose Y."/>
            <person name="Fujisawa M."/>
            <person name="Namiki N."/>
            <person name="Mizuno H."/>
            <person name="Yamamoto K."/>
            <person name="Antonio B.A."/>
            <person name="Baba T."/>
            <person name="Sakata K."/>
            <person name="Nagamura Y."/>
            <person name="Aoki H."/>
            <person name="Arikawa K."/>
            <person name="Arita K."/>
            <person name="Bito T."/>
            <person name="Chiden Y."/>
            <person name="Fujitsuka N."/>
            <person name="Fukunaka R."/>
            <person name="Hamada M."/>
            <person name="Harada C."/>
            <person name="Hayashi A."/>
            <person name="Hijishita S."/>
            <person name="Honda M."/>
            <person name="Hosokawa S."/>
            <person name="Ichikawa Y."/>
            <person name="Idonuma A."/>
            <person name="Iijima M."/>
            <person name="Ikeda M."/>
            <person name="Ikeno M."/>
            <person name="Ito K."/>
            <person name="Ito S."/>
            <person name="Ito T."/>
            <person name="Ito Y."/>
            <person name="Ito Y."/>
            <person name="Iwabuchi A."/>
            <person name="Kamiya K."/>
            <person name="Karasawa W."/>
            <person name="Kurita K."/>
            <person name="Katagiri S."/>
            <person name="Kikuta A."/>
            <person name="Kobayashi H."/>
            <person name="Kobayashi N."/>
            <person name="Machita K."/>
            <person name="Maehara T."/>
            <person name="Masukawa M."/>
            <person name="Mizubayashi T."/>
            <person name="Mukai Y."/>
            <person name="Nagasaki H."/>
            <person name="Nagata Y."/>
            <person name="Naito S."/>
            <person name="Nakashima M."/>
            <person name="Nakama Y."/>
            <person name="Nakamichi Y."/>
            <person name="Nakamura M."/>
            <person name="Meguro A."/>
            <person name="Negishi M."/>
            <person name="Ohta I."/>
            <person name="Ohta T."/>
            <person name="Okamoto M."/>
            <person name="Ono N."/>
            <person name="Saji S."/>
            <person name="Sakaguchi M."/>
            <person name="Sakai K."/>
            <person name="Shibata M."/>
            <person name="Shimokawa T."/>
            <person name="Song J."/>
            <person name="Takazaki Y."/>
            <person name="Terasawa K."/>
            <person name="Tsugane M."/>
            <person name="Tsuji K."/>
            <person name="Ueda S."/>
            <person name="Waki K."/>
            <person name="Yamagata H."/>
            <person name="Yamamoto M."/>
            <person name="Yamamoto S."/>
            <person name="Yamane H."/>
            <person name="Yoshiki S."/>
            <person name="Yoshihara R."/>
            <person name="Yukawa K."/>
            <person name="Zhong H."/>
            <person name="Yano M."/>
            <person name="Yuan Q."/>
            <person name="Ouyang S."/>
            <person name="Liu J."/>
            <person name="Jones K.M."/>
            <person name="Gansberger K."/>
            <person name="Moffat K."/>
            <person name="Hill J."/>
            <person name="Bera J."/>
            <person name="Fadrosh D."/>
            <person name="Jin S."/>
            <person name="Johri S."/>
            <person name="Kim M."/>
            <person name="Overton L."/>
            <person name="Reardon M."/>
            <person name="Tsitrin T."/>
            <person name="Vuong H."/>
            <person name="Weaver B."/>
            <person name="Ciecko A."/>
            <person name="Tallon L."/>
            <person name="Jackson J."/>
            <person name="Pai G."/>
            <person name="Aken S.V."/>
            <person name="Utterback T."/>
            <person name="Reidmuller S."/>
            <person name="Feldblyum T."/>
            <person name="Hsiao J."/>
            <person name="Zismann V."/>
            <person name="Iobst S."/>
            <person name="de Vazeille A.R."/>
            <person name="Buell C.R."/>
            <person name="Ying K."/>
            <person name="Li Y."/>
            <person name="Lu T."/>
            <person name="Huang Y."/>
            <person name="Zhao Q."/>
            <person name="Feng Q."/>
            <person name="Zhang L."/>
            <person name="Zhu J."/>
            <person name="Weng Q."/>
            <person name="Mu J."/>
            <person name="Lu Y."/>
            <person name="Fan D."/>
            <person name="Liu Y."/>
            <person name="Guan J."/>
            <person name="Zhang Y."/>
            <person name="Yu S."/>
            <person name="Liu X."/>
            <person name="Zhang Y."/>
            <person name="Hong G."/>
            <person name="Han B."/>
            <person name="Choisne N."/>
            <person name="Demange N."/>
            <person name="Orjeda G."/>
            <person name="Samain S."/>
            <person name="Cattolico L."/>
            <person name="Pelletier E."/>
            <person name="Couloux A."/>
            <person name="Segurens B."/>
            <person name="Wincker P."/>
            <person name="D'Hont A."/>
            <person name="Scarpelli C."/>
            <person name="Weissenbach J."/>
            <person name="Salanoubat M."/>
            <person name="Quetier F."/>
            <person name="Yu Y."/>
            <person name="Kim H.R."/>
            <person name="Rambo T."/>
            <person name="Currie J."/>
            <person name="Collura K."/>
            <person name="Luo M."/>
            <person name="Yang T."/>
            <person name="Ammiraju J.S.S."/>
            <person name="Engler F."/>
            <person name="Soderlund C."/>
            <person name="Wing R.A."/>
            <person name="Palmer L.E."/>
            <person name="de la Bastide M."/>
            <person name="Spiegel L."/>
            <person name="Nascimento L."/>
            <person name="Zutavern T."/>
            <person name="O'Shaughnessy A."/>
            <person name="Dike S."/>
            <person name="Dedhia N."/>
            <person name="Preston R."/>
            <person name="Balija V."/>
            <person name="McCombie W.R."/>
            <person name="Chow T."/>
            <person name="Chen H."/>
            <person name="Chung M."/>
            <person name="Chen C."/>
            <person name="Shaw J."/>
            <person name="Wu H."/>
            <person name="Hsiao K."/>
            <person name="Chao Y."/>
            <person name="Chu M."/>
            <person name="Cheng C."/>
            <person name="Hour A."/>
            <person name="Lee P."/>
            <person name="Lin S."/>
            <person name="Lin Y."/>
            <person name="Liou J."/>
            <person name="Liu S."/>
            <person name="Hsing Y."/>
            <person name="Raghuvanshi S."/>
            <person name="Mohanty A."/>
            <person name="Bharti A.K."/>
            <person name="Gaur A."/>
            <person name="Gupta V."/>
            <person name="Kumar D."/>
            <person name="Ravi V."/>
            <person name="Vij S."/>
            <person name="Kapur A."/>
            <person name="Khurana P."/>
            <person name="Khurana P."/>
            <person name="Khurana J.P."/>
            <person name="Tyagi A.K."/>
            <person name="Gaikwad K."/>
            <person name="Singh A."/>
            <person name="Dalal V."/>
            <person name="Srivastava S."/>
            <person name="Dixit A."/>
            <person name="Pal A.K."/>
            <person name="Ghazi I.A."/>
            <person name="Yadav M."/>
            <person name="Pandit A."/>
            <person name="Bhargava A."/>
            <person name="Sureshbabu K."/>
            <person name="Batra K."/>
            <person name="Sharma T.R."/>
            <person name="Mohapatra T."/>
            <person name="Singh N.K."/>
            <person name="Messing J."/>
            <person name="Nelson A.B."/>
            <person name="Fuks G."/>
            <person name="Kavchok S."/>
            <person name="Keizer G."/>
            <person name="Linton E."/>
            <person name="Llaca V."/>
            <person name="Song R."/>
            <person name="Tanyolac B."/>
            <person name="Young S."/>
            <person name="Ho-Il K."/>
            <person name="Hahn J.H."/>
            <person name="Sangsakoo G."/>
            <person name="Vanavichit A."/>
            <person name="de Mattos Luiz.A.T."/>
            <person name="Zimmer P.D."/>
            <person name="Malone G."/>
            <person name="Dellagostin O."/>
            <person name="de Oliveira A.C."/>
            <person name="Bevan M."/>
            <person name="Bancroft I."/>
            <person name="Minx P."/>
            <person name="Cordum H."/>
            <person name="Wilson R."/>
            <person name="Cheng Z."/>
            <person name="Jin W."/>
            <person name="Jiang J."/>
            <person name="Leong S.A."/>
            <person name="Iwama H."/>
            <person name="Gojobori T."/>
            <person name="Itoh T."/>
            <person name="Niimura Y."/>
            <person name="Fujii Y."/>
            <person name="Habara T."/>
            <person name="Sakai H."/>
            <person name="Sato Y."/>
            <person name="Wilson G."/>
            <person name="Kumar K."/>
            <person name="McCouch S."/>
            <person name="Juretic N."/>
            <person name="Hoen D."/>
            <person name="Wright S."/>
            <person name="Bruskiewich R."/>
            <person name="Bureau T."/>
            <person name="Miyao A."/>
            <person name="Hirochika H."/>
            <person name="Nishikawa T."/>
            <person name="Kadowaki K."/>
            <person name="Sugiura M."/>
            <person name="Burr B."/>
            <person name="Sasaki T."/>
        </authorList>
    </citation>
    <scope>NUCLEOTIDE SEQUENCE [LARGE SCALE GENOMIC DNA]</scope>
    <source>
        <strain evidence="8">cv. Nipponbare</strain>
    </source>
</reference>
<evidence type="ECO:0000313" key="7">
    <source>
        <dbReference type="EMBL" id="BAD22068.1"/>
    </source>
</evidence>
<dbReference type="GO" id="GO:0008234">
    <property type="term" value="F:cysteine-type peptidase activity"/>
    <property type="evidence" value="ECO:0007669"/>
    <property type="project" value="UniProtKB-KW"/>
</dbReference>
<reference evidence="8" key="4">
    <citation type="journal article" date="2008" name="Nucleic Acids Res.">
        <title>The rice annotation project database (RAP-DB): 2008 update.</title>
        <authorList>
            <consortium name="The rice annotation project (RAP)"/>
        </authorList>
    </citation>
    <scope>GENOME REANNOTATION</scope>
    <source>
        <strain evidence="8">cv. Nipponbare</strain>
    </source>
</reference>
<comment type="similarity">
    <text evidence="1">Belongs to the peptidase C48 family.</text>
</comment>
<evidence type="ECO:0000313" key="8">
    <source>
        <dbReference type="Proteomes" id="UP000000763"/>
    </source>
</evidence>
<protein>
    <recommendedName>
        <fullName evidence="5">Ubiquitin-like protease family profile domain-containing protein</fullName>
    </recommendedName>
</protein>
<evidence type="ECO:0000259" key="5">
    <source>
        <dbReference type="PROSITE" id="PS50600"/>
    </source>
</evidence>
<dbReference type="SUPFAM" id="SSF50249">
    <property type="entry name" value="Nucleic acid-binding proteins"/>
    <property type="match status" value="1"/>
</dbReference>
<dbReference type="InterPro" id="IPR003653">
    <property type="entry name" value="Peptidase_C48_C"/>
</dbReference>
<dbReference type="InterPro" id="IPR012340">
    <property type="entry name" value="NA-bd_OB-fold"/>
</dbReference>
<reference evidence="7" key="2">
    <citation type="submission" date="2002-05" db="EMBL/GenBank/DDBJ databases">
        <title>Oryza sativa nipponbare(GA3) genomic DNA, chromosome 2, PAC clone:P0527E02.</title>
        <authorList>
            <person name="Sasaki T."/>
            <person name="Matsumoto T."/>
            <person name="Katayose Y."/>
        </authorList>
    </citation>
    <scope>NUCLEOTIDE SEQUENCE</scope>
</reference>
<dbReference type="Gene3D" id="3.40.395.10">
    <property type="entry name" value="Adenoviral Proteinase, Chain A"/>
    <property type="match status" value="1"/>
</dbReference>
<evidence type="ECO:0000256" key="2">
    <source>
        <dbReference type="ARBA" id="ARBA00022670"/>
    </source>
</evidence>
<keyword evidence="2" id="KW-0645">Protease</keyword>
<name>Q6K5Q7_ORYSJ</name>
<dbReference type="EMBL" id="AP005316">
    <property type="protein sequence ID" value="BAD22068.1"/>
    <property type="molecule type" value="Genomic_DNA"/>
</dbReference>
<dbReference type="InterPro" id="IPR038765">
    <property type="entry name" value="Papain-like_cys_pep_sf"/>
</dbReference>
<accession>Q6K5Q7</accession>
<organism evidence="7 8">
    <name type="scientific">Oryza sativa subsp. japonica</name>
    <name type="common">Rice</name>
    <dbReference type="NCBI Taxonomy" id="39947"/>
    <lineage>
        <taxon>Eukaryota</taxon>
        <taxon>Viridiplantae</taxon>
        <taxon>Streptophyta</taxon>
        <taxon>Embryophyta</taxon>
        <taxon>Tracheophyta</taxon>
        <taxon>Spermatophyta</taxon>
        <taxon>Magnoliopsida</taxon>
        <taxon>Liliopsida</taxon>
        <taxon>Poales</taxon>
        <taxon>Poaceae</taxon>
        <taxon>BOP clade</taxon>
        <taxon>Oryzoideae</taxon>
        <taxon>Oryzeae</taxon>
        <taxon>Oryzinae</taxon>
        <taxon>Oryza</taxon>
        <taxon>Oryza sativa</taxon>
    </lineage>
</organism>
<evidence type="ECO:0000256" key="1">
    <source>
        <dbReference type="ARBA" id="ARBA00005234"/>
    </source>
</evidence>
<proteinExistence type="inferred from homology"/>
<gene>
    <name evidence="6" type="ORF">P0519B12.8</name>
    <name evidence="7" type="ORF">P0527E02.48</name>
</gene>
<sequence>MKRDELLPFCRREIAAARVAPTFRLSRRFPPRHPIHCIPIAAASKRLSSAVGCRDDAAAASATLQIDLQLQLNFEEVPFYCTICEIRVEFDEIKMEHVFRTCWKVSAKVVFKSPVQQNKFGAQYIRFILKDATDTRMEALAYDQQADRFNGTIQSGLVYDFTNVDFGAIFTDAISDDMFIVWWQALVSQYCCMSATWLKKLDILTEISTTTVDSELTNSTDSLSAPELGVNQDAIHADIITTPPSKKATNSESEEHGVCKVSMPNINVPSNLIRSMFGQTYEYLPQDYELTDEDVMAIFLIEDLTENCTLVISAYIHCMREQANNDKKVKYENPFLSDMLKAAGVNGVNEDKDNFITKIVKNYLDHELIFIPINMKDKHRYLPVVNTEKQQIQVLDSMCMTFNRVDLANTDLPSHKWGDLNVIKWPIIEQLKERIQEDSSSCGLFMLKLMENWTGESLSRSITQEDITLFRSKLASVLLRWKTNKAVMTTGEQSEDTKDSDDDVVILGSHQQKFSSTRDINETKELQTILKKDEPLESECFNMAIHKFMYEKIEMIHKTKEAISNHCLDLQFWRVTGFGKDLVHHDNINLAETVVRHARSFIVLVVDQESQTLYVLDPNPLMPEYKNNPNMRYTRKLITICDHFNKAMRKACPGSRWNEDINLWRQVIVNNPVYNRSLSGFLVHLFMCTWNNKEPHLSAINVSRDRH</sequence>
<dbReference type="EMBL" id="AP004884">
    <property type="protein sequence ID" value="BAD21929.1"/>
    <property type="molecule type" value="Genomic_DNA"/>
</dbReference>
<keyword evidence="3" id="KW-0378">Hydrolase</keyword>
<dbReference type="Gene3D" id="2.40.50.140">
    <property type="entry name" value="Nucleic acid-binding proteins"/>
    <property type="match status" value="1"/>
</dbReference>
<dbReference type="PANTHER" id="PTHR12606:SF155">
    <property type="entry name" value="OS04G0316900 PROTEIN"/>
    <property type="match status" value="1"/>
</dbReference>
<dbReference type="Pfam" id="PF02902">
    <property type="entry name" value="Peptidase_C48"/>
    <property type="match status" value="1"/>
</dbReference>